<evidence type="ECO:0000313" key="4">
    <source>
        <dbReference type="Proteomes" id="UP000002640"/>
    </source>
</evidence>
<name>G4YTP2_PHYSP</name>
<evidence type="ECO:0000256" key="1">
    <source>
        <dbReference type="SAM" id="MobiDB-lite"/>
    </source>
</evidence>
<feature type="region of interest" description="Disordered" evidence="1">
    <location>
        <begin position="1"/>
        <end position="48"/>
    </location>
</feature>
<protein>
    <recommendedName>
        <fullName evidence="2">HTH psq-type domain-containing protein</fullName>
    </recommendedName>
</protein>
<dbReference type="GO" id="GO:0003677">
    <property type="term" value="F:DNA binding"/>
    <property type="evidence" value="ECO:0007669"/>
    <property type="project" value="InterPro"/>
</dbReference>
<dbReference type="SUPFAM" id="SSF46689">
    <property type="entry name" value="Homeodomain-like"/>
    <property type="match status" value="2"/>
</dbReference>
<dbReference type="AlphaFoldDB" id="G4YTP2"/>
<evidence type="ECO:0000259" key="2">
    <source>
        <dbReference type="Pfam" id="PF04218"/>
    </source>
</evidence>
<dbReference type="Pfam" id="PF04218">
    <property type="entry name" value="CENP-B_N"/>
    <property type="match status" value="1"/>
</dbReference>
<accession>G4YTP2</accession>
<gene>
    <name evidence="3" type="ORF">PHYSODRAFT_296411</name>
</gene>
<keyword evidence="4" id="KW-1185">Reference proteome</keyword>
<dbReference type="KEGG" id="psoj:PHYSODRAFT_296411"/>
<feature type="domain" description="HTH psq-type" evidence="2">
    <location>
        <begin position="148"/>
        <end position="196"/>
    </location>
</feature>
<dbReference type="Proteomes" id="UP000002640">
    <property type="component" value="Unassembled WGS sequence"/>
</dbReference>
<dbReference type="GeneID" id="20641371"/>
<dbReference type="Gene3D" id="1.10.10.60">
    <property type="entry name" value="Homeodomain-like"/>
    <property type="match status" value="2"/>
</dbReference>
<reference evidence="3 4" key="1">
    <citation type="journal article" date="2006" name="Science">
        <title>Phytophthora genome sequences uncover evolutionary origins and mechanisms of pathogenesis.</title>
        <authorList>
            <person name="Tyler B.M."/>
            <person name="Tripathy S."/>
            <person name="Zhang X."/>
            <person name="Dehal P."/>
            <person name="Jiang R.H."/>
            <person name="Aerts A."/>
            <person name="Arredondo F.D."/>
            <person name="Baxter L."/>
            <person name="Bensasson D."/>
            <person name="Beynon J.L."/>
            <person name="Chapman J."/>
            <person name="Damasceno C.M."/>
            <person name="Dorrance A.E."/>
            <person name="Dou D."/>
            <person name="Dickerman A.W."/>
            <person name="Dubchak I.L."/>
            <person name="Garbelotto M."/>
            <person name="Gijzen M."/>
            <person name="Gordon S.G."/>
            <person name="Govers F."/>
            <person name="Grunwald N.J."/>
            <person name="Huang W."/>
            <person name="Ivors K.L."/>
            <person name="Jones R.W."/>
            <person name="Kamoun S."/>
            <person name="Krampis K."/>
            <person name="Lamour K.H."/>
            <person name="Lee M.K."/>
            <person name="McDonald W.H."/>
            <person name="Medina M."/>
            <person name="Meijer H.J."/>
            <person name="Nordberg E.K."/>
            <person name="Maclean D.J."/>
            <person name="Ospina-Giraldo M.D."/>
            <person name="Morris P.F."/>
            <person name="Phuntumart V."/>
            <person name="Putnam N.H."/>
            <person name="Rash S."/>
            <person name="Rose J.K."/>
            <person name="Sakihama Y."/>
            <person name="Salamov A.A."/>
            <person name="Savidor A."/>
            <person name="Scheuring C.F."/>
            <person name="Smith B.M."/>
            <person name="Sobral B.W."/>
            <person name="Terry A."/>
            <person name="Torto-Alalibo T.A."/>
            <person name="Win J."/>
            <person name="Xu Z."/>
            <person name="Zhang H."/>
            <person name="Grigoriev I.V."/>
            <person name="Rokhsar D.S."/>
            <person name="Boore J.L."/>
        </authorList>
    </citation>
    <scope>NUCLEOTIDE SEQUENCE [LARGE SCALE GENOMIC DNA]</scope>
    <source>
        <strain evidence="3 4">P6497</strain>
    </source>
</reference>
<evidence type="ECO:0000313" key="3">
    <source>
        <dbReference type="EMBL" id="EGZ24270.1"/>
    </source>
</evidence>
<dbReference type="InterPro" id="IPR009057">
    <property type="entry name" value="Homeodomain-like_sf"/>
</dbReference>
<dbReference type="InterPro" id="IPR007889">
    <property type="entry name" value="HTH_Psq"/>
</dbReference>
<dbReference type="RefSeq" id="XP_009519558.1">
    <property type="nucleotide sequence ID" value="XM_009521263.1"/>
</dbReference>
<organism evidence="3 4">
    <name type="scientific">Phytophthora sojae (strain P6497)</name>
    <name type="common">Soybean stem and root rot agent</name>
    <name type="synonym">Phytophthora megasperma f. sp. glycines</name>
    <dbReference type="NCBI Taxonomy" id="1094619"/>
    <lineage>
        <taxon>Eukaryota</taxon>
        <taxon>Sar</taxon>
        <taxon>Stramenopiles</taxon>
        <taxon>Oomycota</taxon>
        <taxon>Peronosporomycetes</taxon>
        <taxon>Peronosporales</taxon>
        <taxon>Peronosporaceae</taxon>
        <taxon>Phytophthora</taxon>
    </lineage>
</organism>
<proteinExistence type="predicted"/>
<sequence length="270" mass="29691">MEKRPMTLPDDMIEEELEEKAPIPMLSSPPIELSPAESEPLTMQGLLQASSLLPESAPTPQEVDSPTAGPQLKRKSKLLTVAKKLELLLCLEAGETQANAAKAFGVSPAVVTNIKRDKARILTFCVEATTESQMRRQHLTVSHAQETKRSRVTLPFVIKMEVIERLDAGHRVCDIMEEYGVTVLTVANLLKNKARIQDYVSAAADATALMKKSFPRIGAASDVGDAGVSEKAPSKRKHVTTTLRQKFQILKRLDDSEKPEEVANCFDISM</sequence>
<dbReference type="InParanoid" id="G4YTP2"/>
<dbReference type="EMBL" id="JH159152">
    <property type="protein sequence ID" value="EGZ24270.1"/>
    <property type="molecule type" value="Genomic_DNA"/>
</dbReference>